<dbReference type="Proteomes" id="UP000479710">
    <property type="component" value="Unassembled WGS sequence"/>
</dbReference>
<evidence type="ECO:0000313" key="2">
    <source>
        <dbReference type="EMBL" id="KAF0929360.1"/>
    </source>
</evidence>
<gene>
    <name evidence="2" type="ORF">E2562_021388</name>
</gene>
<reference evidence="2 3" key="1">
    <citation type="submission" date="2019-11" db="EMBL/GenBank/DDBJ databases">
        <title>Whole genome sequence of Oryza granulata.</title>
        <authorList>
            <person name="Li W."/>
        </authorList>
    </citation>
    <scope>NUCLEOTIDE SEQUENCE [LARGE SCALE GENOMIC DNA]</scope>
    <source>
        <strain evidence="3">cv. Menghai</strain>
        <tissue evidence="2">Leaf</tissue>
    </source>
</reference>
<sequence>MQECLCSVGMMALARRMDHGLVGAIRGSGIEWHFGSHRGRLPTTMEQRGGASRGPEGAQASCPVW</sequence>
<evidence type="ECO:0000256" key="1">
    <source>
        <dbReference type="SAM" id="MobiDB-lite"/>
    </source>
</evidence>
<name>A0A6G1EXI6_9ORYZ</name>
<dbReference type="AlphaFoldDB" id="A0A6G1EXI6"/>
<keyword evidence="3" id="KW-1185">Reference proteome</keyword>
<dbReference type="EMBL" id="SPHZ02000002">
    <property type="protein sequence ID" value="KAF0929360.1"/>
    <property type="molecule type" value="Genomic_DNA"/>
</dbReference>
<organism evidence="2 3">
    <name type="scientific">Oryza meyeriana var. granulata</name>
    <dbReference type="NCBI Taxonomy" id="110450"/>
    <lineage>
        <taxon>Eukaryota</taxon>
        <taxon>Viridiplantae</taxon>
        <taxon>Streptophyta</taxon>
        <taxon>Embryophyta</taxon>
        <taxon>Tracheophyta</taxon>
        <taxon>Spermatophyta</taxon>
        <taxon>Magnoliopsida</taxon>
        <taxon>Liliopsida</taxon>
        <taxon>Poales</taxon>
        <taxon>Poaceae</taxon>
        <taxon>BOP clade</taxon>
        <taxon>Oryzoideae</taxon>
        <taxon>Oryzeae</taxon>
        <taxon>Oryzinae</taxon>
        <taxon>Oryza</taxon>
        <taxon>Oryza meyeriana</taxon>
    </lineage>
</organism>
<feature type="region of interest" description="Disordered" evidence="1">
    <location>
        <begin position="36"/>
        <end position="65"/>
    </location>
</feature>
<protein>
    <submittedName>
        <fullName evidence="2">Uncharacterized protein</fullName>
    </submittedName>
</protein>
<comment type="caution">
    <text evidence="2">The sequence shown here is derived from an EMBL/GenBank/DDBJ whole genome shotgun (WGS) entry which is preliminary data.</text>
</comment>
<evidence type="ECO:0000313" key="3">
    <source>
        <dbReference type="Proteomes" id="UP000479710"/>
    </source>
</evidence>
<proteinExistence type="predicted"/>
<accession>A0A6G1EXI6</accession>